<sequence length="344" mass="38953">MPGPLEDVLGDKQLRREALKAISDAIDPAAHDGLMEIEVLGQTMFPPRVFALRDGPAIAVNKSGLRAAYFEALEDVGVFSHANDADQAPAEHDNVAEKLNSLAVLVLMQPEYLTAINLRKSLLVSVSAEDGPGLTRYRGLVRLEKKFIDSLLTSPLNKHNKSPTLWSHRRWLVPRLVQFGLMDILRDLTEVVMVAGEKHPRNYYAWHHARYLMTLVDWNREETGRDVLRAVLDWCKRHHDDTSGWSFLQSLLSTEGRYEQESVSRVLKDVLGLAYSLRWTNESVWVFLRTIAASKLSREPEYHEFLRTVAALEAGIEDERAKKVLRTGAAWCVVYRQNTKVAGT</sequence>
<gene>
    <name evidence="5" type="ORF">CONLIGDRAFT_682585</name>
</gene>
<evidence type="ECO:0008006" key="7">
    <source>
        <dbReference type="Google" id="ProtNLM"/>
    </source>
</evidence>
<evidence type="ECO:0000313" key="6">
    <source>
        <dbReference type="Proteomes" id="UP000182658"/>
    </source>
</evidence>
<proteinExistence type="inferred from homology"/>
<dbReference type="Proteomes" id="UP000182658">
    <property type="component" value="Unassembled WGS sequence"/>
</dbReference>
<dbReference type="EMBL" id="KV875099">
    <property type="protein sequence ID" value="OIW27552.1"/>
    <property type="molecule type" value="Genomic_DNA"/>
</dbReference>
<dbReference type="OrthoDB" id="5358702at2759"/>
<protein>
    <recommendedName>
        <fullName evidence="7">Protein prenylyltransferase</fullName>
    </recommendedName>
</protein>
<evidence type="ECO:0000256" key="3">
    <source>
        <dbReference type="ARBA" id="ARBA00022679"/>
    </source>
</evidence>
<dbReference type="InParanoid" id="A0A1J7JCV6"/>
<name>A0A1J7JCV6_9PEZI</name>
<organism evidence="5 6">
    <name type="scientific">Coniochaeta ligniaria NRRL 30616</name>
    <dbReference type="NCBI Taxonomy" id="1408157"/>
    <lineage>
        <taxon>Eukaryota</taxon>
        <taxon>Fungi</taxon>
        <taxon>Dikarya</taxon>
        <taxon>Ascomycota</taxon>
        <taxon>Pezizomycotina</taxon>
        <taxon>Sordariomycetes</taxon>
        <taxon>Sordariomycetidae</taxon>
        <taxon>Coniochaetales</taxon>
        <taxon>Coniochaetaceae</taxon>
        <taxon>Coniochaeta</taxon>
    </lineage>
</organism>
<evidence type="ECO:0000256" key="4">
    <source>
        <dbReference type="ARBA" id="ARBA00022737"/>
    </source>
</evidence>
<dbReference type="GO" id="GO:0005737">
    <property type="term" value="C:cytoplasm"/>
    <property type="evidence" value="ECO:0007669"/>
    <property type="project" value="TreeGrafter"/>
</dbReference>
<keyword evidence="3" id="KW-0808">Transferase</keyword>
<dbReference type="FunCoup" id="A0A1J7JCV6">
    <property type="interactions" value="10"/>
</dbReference>
<dbReference type="Pfam" id="PF01239">
    <property type="entry name" value="PPTA"/>
    <property type="match status" value="1"/>
</dbReference>
<dbReference type="PANTHER" id="PTHR11129:SF3">
    <property type="entry name" value="PROTEIN PRENYLTRANSFERASE ALPHA SUBUNIT REPEAT-CONTAINING PROTEIN 1"/>
    <property type="match status" value="1"/>
</dbReference>
<evidence type="ECO:0000256" key="2">
    <source>
        <dbReference type="ARBA" id="ARBA00022602"/>
    </source>
</evidence>
<reference evidence="5 6" key="1">
    <citation type="submission" date="2016-10" db="EMBL/GenBank/DDBJ databases">
        <title>Draft genome sequence of Coniochaeta ligniaria NRRL30616, a lignocellulolytic fungus for bioabatement of inhibitors in plant biomass hydrolysates.</title>
        <authorList>
            <consortium name="DOE Joint Genome Institute"/>
            <person name="Jimenez D.J."/>
            <person name="Hector R.E."/>
            <person name="Riley R."/>
            <person name="Sun H."/>
            <person name="Grigoriev I.V."/>
            <person name="Van Elsas J.D."/>
            <person name="Nichols N.N."/>
        </authorList>
    </citation>
    <scope>NUCLEOTIDE SEQUENCE [LARGE SCALE GENOMIC DNA]</scope>
    <source>
        <strain evidence="5 6">NRRL 30616</strain>
    </source>
</reference>
<dbReference type="Gene3D" id="1.25.40.120">
    <property type="entry name" value="Protein prenylyltransferase"/>
    <property type="match status" value="1"/>
</dbReference>
<comment type="similarity">
    <text evidence="1">Belongs to the protein prenyltransferase subunit alpha family.</text>
</comment>
<dbReference type="AlphaFoldDB" id="A0A1J7JCV6"/>
<dbReference type="PANTHER" id="PTHR11129">
    <property type="entry name" value="PROTEIN FARNESYLTRANSFERASE ALPHA SUBUNIT/RAB GERANYLGERANYL TRANSFERASE ALPHA SUBUNIT"/>
    <property type="match status" value="1"/>
</dbReference>
<dbReference type="SUPFAM" id="SSF48439">
    <property type="entry name" value="Protein prenylyltransferase"/>
    <property type="match status" value="1"/>
</dbReference>
<keyword evidence="6" id="KW-1185">Reference proteome</keyword>
<keyword evidence="2" id="KW-0637">Prenyltransferase</keyword>
<accession>A0A1J7JCV6</accession>
<dbReference type="InterPro" id="IPR002088">
    <property type="entry name" value="Prenyl_trans_a"/>
</dbReference>
<dbReference type="GO" id="GO:0008318">
    <property type="term" value="F:protein prenyltransferase activity"/>
    <property type="evidence" value="ECO:0007669"/>
    <property type="project" value="InterPro"/>
</dbReference>
<evidence type="ECO:0000313" key="5">
    <source>
        <dbReference type="EMBL" id="OIW27552.1"/>
    </source>
</evidence>
<keyword evidence="4" id="KW-0677">Repeat</keyword>
<evidence type="ECO:0000256" key="1">
    <source>
        <dbReference type="ARBA" id="ARBA00006734"/>
    </source>
</evidence>